<protein>
    <submittedName>
        <fullName evidence="2">Redoxin domain-containing protein</fullName>
    </submittedName>
</protein>
<organism evidence="2">
    <name type="scientific">Roseihalotalea indica</name>
    <dbReference type="NCBI Taxonomy" id="2867963"/>
    <lineage>
        <taxon>Bacteria</taxon>
        <taxon>Pseudomonadati</taxon>
        <taxon>Bacteroidota</taxon>
        <taxon>Cytophagia</taxon>
        <taxon>Cytophagales</taxon>
        <taxon>Catalimonadaceae</taxon>
        <taxon>Roseihalotalea</taxon>
    </lineage>
</organism>
<feature type="transmembrane region" description="Helical" evidence="1">
    <location>
        <begin position="12"/>
        <end position="34"/>
    </location>
</feature>
<dbReference type="AlphaFoldDB" id="A0AA49JHW7"/>
<keyword evidence="1" id="KW-0472">Membrane</keyword>
<keyword evidence="1" id="KW-0812">Transmembrane</keyword>
<name>A0AA49JHW7_9BACT</name>
<feature type="transmembrane region" description="Helical" evidence="1">
    <location>
        <begin position="104"/>
        <end position="126"/>
    </location>
</feature>
<accession>A0AA49JHW7</accession>
<gene>
    <name evidence="2" type="ORF">K4G66_09805</name>
</gene>
<evidence type="ECO:0000256" key="1">
    <source>
        <dbReference type="SAM" id="Phobius"/>
    </source>
</evidence>
<keyword evidence="1" id="KW-1133">Transmembrane helix</keyword>
<proteinExistence type="predicted"/>
<reference evidence="2" key="1">
    <citation type="journal article" date="2023" name="Comput. Struct. Biotechnol. J.">
        <title>Discovery of a novel marine Bacteroidetes with a rich repertoire of carbohydrate-active enzymes.</title>
        <authorList>
            <person name="Chen B."/>
            <person name="Liu G."/>
            <person name="Chen Q."/>
            <person name="Wang H."/>
            <person name="Liu L."/>
            <person name="Tang K."/>
        </authorList>
    </citation>
    <scope>NUCLEOTIDE SEQUENCE</scope>
    <source>
        <strain evidence="2">TK19036</strain>
    </source>
</reference>
<dbReference type="Gene3D" id="3.40.30.10">
    <property type="entry name" value="Glutaredoxin"/>
    <property type="match status" value="1"/>
</dbReference>
<dbReference type="InterPro" id="IPR036249">
    <property type="entry name" value="Thioredoxin-like_sf"/>
</dbReference>
<dbReference type="SUPFAM" id="SSF52833">
    <property type="entry name" value="Thioredoxin-like"/>
    <property type="match status" value="1"/>
</dbReference>
<sequence length="313" mass="35508">MSRLPEWVGMLLRFASFANIVWGLTLSLVAEGLLRWAQIEVPTTLFPWRMLGMLAIIFGLAYYFISFNPVKGILVLALGTLIKLVETITVVAEWISGLITYQMVLYFAAKDFLWLGPLISILYLVFREWQSPADAMAVNPDKPLSQTLSQFTTNRGTDLNTLSYQQPVLLIFLRHFGCAFCREALQEIADRRSSIEAQGVKIVLIHMGSHKQGEFMLQKNRFTQAEHVSDPDCILYSLFRLRRARFSQILGIWSGIRGLKAGILNGYGLGQLIGDGFRMPGAFLVYRGETLKSYKYQFVSDRPDYVALATWQV</sequence>
<reference evidence="2" key="2">
    <citation type="journal article" date="2024" name="Antonie Van Leeuwenhoek">
        <title>Roseihalotalea indica gen. nov., sp. nov., a halophilic Bacteroidetes from mesopelagic Southwest Indian Ocean with higher carbohydrate metabolic potential.</title>
        <authorList>
            <person name="Chen B."/>
            <person name="Zhang M."/>
            <person name="Lin D."/>
            <person name="Ye J."/>
            <person name="Tang K."/>
        </authorList>
    </citation>
    <scope>NUCLEOTIDE SEQUENCE</scope>
    <source>
        <strain evidence="2">TK19036</strain>
    </source>
</reference>
<feature type="transmembrane region" description="Helical" evidence="1">
    <location>
        <begin position="72"/>
        <end position="92"/>
    </location>
</feature>
<dbReference type="EMBL" id="CP120682">
    <property type="protein sequence ID" value="WKN38995.1"/>
    <property type="molecule type" value="Genomic_DNA"/>
</dbReference>
<evidence type="ECO:0000313" key="2">
    <source>
        <dbReference type="EMBL" id="WKN38995.1"/>
    </source>
</evidence>
<feature type="transmembrane region" description="Helical" evidence="1">
    <location>
        <begin position="46"/>
        <end position="65"/>
    </location>
</feature>